<dbReference type="AlphaFoldDB" id="A0A4R6UXZ6"/>
<evidence type="ECO:0000313" key="4">
    <source>
        <dbReference type="EMBL" id="TDQ50455.1"/>
    </source>
</evidence>
<dbReference type="PANTHER" id="PTHR42852">
    <property type="entry name" value="THIOL:DISULFIDE INTERCHANGE PROTEIN DSBE"/>
    <property type="match status" value="1"/>
</dbReference>
<dbReference type="RefSeq" id="WP_133587631.1">
    <property type="nucleotide sequence ID" value="NZ_CP037953.1"/>
</dbReference>
<dbReference type="CDD" id="cd02966">
    <property type="entry name" value="TlpA_like_family"/>
    <property type="match status" value="1"/>
</dbReference>
<dbReference type="GO" id="GO:0016209">
    <property type="term" value="F:antioxidant activity"/>
    <property type="evidence" value="ECO:0007669"/>
    <property type="project" value="InterPro"/>
</dbReference>
<gene>
    <name evidence="4" type="ORF">EV696_102136</name>
</gene>
<organism evidence="4 5">
    <name type="scientific">Permianibacter aggregans</name>
    <dbReference type="NCBI Taxonomy" id="1510150"/>
    <lineage>
        <taxon>Bacteria</taxon>
        <taxon>Pseudomonadati</taxon>
        <taxon>Pseudomonadota</taxon>
        <taxon>Gammaproteobacteria</taxon>
        <taxon>Pseudomonadales</taxon>
        <taxon>Pseudomonadaceae</taxon>
        <taxon>Permianibacter</taxon>
    </lineage>
</organism>
<dbReference type="GO" id="GO:0015036">
    <property type="term" value="F:disulfide oxidoreductase activity"/>
    <property type="evidence" value="ECO:0007669"/>
    <property type="project" value="UniProtKB-ARBA"/>
</dbReference>
<dbReference type="InterPro" id="IPR013766">
    <property type="entry name" value="Thioredoxin_domain"/>
</dbReference>
<feature type="chain" id="PRO_5020448086" evidence="2">
    <location>
        <begin position="29"/>
        <end position="170"/>
    </location>
</feature>
<feature type="domain" description="Thioredoxin" evidence="3">
    <location>
        <begin position="29"/>
        <end position="169"/>
    </location>
</feature>
<accession>A0A4R6UXZ6</accession>
<evidence type="ECO:0000313" key="5">
    <source>
        <dbReference type="Proteomes" id="UP000295375"/>
    </source>
</evidence>
<protein>
    <submittedName>
        <fullName evidence="4">Peroxiredoxin</fullName>
    </submittedName>
</protein>
<dbReference type="InterPro" id="IPR036249">
    <property type="entry name" value="Thioredoxin-like_sf"/>
</dbReference>
<dbReference type="OrthoDB" id="9811352at2"/>
<comment type="caution">
    <text evidence="4">The sequence shown here is derived from an EMBL/GenBank/DDBJ whole genome shotgun (WGS) entry which is preliminary data.</text>
</comment>
<sequence length="170" mass="19255">MSNRRAVIATSLLMLLFVSGLVVSSVQAKELSGPAKDFTLKVRGGGNTRLADLRGEVVMINFWASWCGPCRQEMPLLEDMYQRYKDLGFTILGVNVDHDPALADKLLKDIKVSFPVLLDAKNEISRLYDIDAMPSTVMVDRNGNMRFLHRGYKPGYEVQYEEQIKQLVRE</sequence>
<evidence type="ECO:0000259" key="3">
    <source>
        <dbReference type="PROSITE" id="PS51352"/>
    </source>
</evidence>
<dbReference type="EMBL" id="SNYM01000002">
    <property type="protein sequence ID" value="TDQ50455.1"/>
    <property type="molecule type" value="Genomic_DNA"/>
</dbReference>
<dbReference type="InterPro" id="IPR000866">
    <property type="entry name" value="AhpC/TSA"/>
</dbReference>
<dbReference type="PANTHER" id="PTHR42852:SF17">
    <property type="entry name" value="THIOREDOXIN-LIKE PROTEIN HI_1115"/>
    <property type="match status" value="1"/>
</dbReference>
<dbReference type="PROSITE" id="PS51352">
    <property type="entry name" value="THIOREDOXIN_2"/>
    <property type="match status" value="1"/>
</dbReference>
<evidence type="ECO:0000256" key="1">
    <source>
        <dbReference type="ARBA" id="ARBA00023284"/>
    </source>
</evidence>
<dbReference type="InterPro" id="IPR050553">
    <property type="entry name" value="Thioredoxin_ResA/DsbE_sf"/>
</dbReference>
<dbReference type="Proteomes" id="UP000295375">
    <property type="component" value="Unassembled WGS sequence"/>
</dbReference>
<keyword evidence="1" id="KW-0676">Redox-active center</keyword>
<proteinExistence type="predicted"/>
<keyword evidence="2" id="KW-0732">Signal</keyword>
<feature type="signal peptide" evidence="2">
    <location>
        <begin position="1"/>
        <end position="28"/>
    </location>
</feature>
<evidence type="ECO:0000256" key="2">
    <source>
        <dbReference type="SAM" id="SignalP"/>
    </source>
</evidence>
<dbReference type="InterPro" id="IPR017937">
    <property type="entry name" value="Thioredoxin_CS"/>
</dbReference>
<dbReference type="PROSITE" id="PS00194">
    <property type="entry name" value="THIOREDOXIN_1"/>
    <property type="match status" value="1"/>
</dbReference>
<name>A0A4R6UXZ6_9GAMM</name>
<dbReference type="Gene3D" id="3.40.30.10">
    <property type="entry name" value="Glutaredoxin"/>
    <property type="match status" value="1"/>
</dbReference>
<dbReference type="Pfam" id="PF00578">
    <property type="entry name" value="AhpC-TSA"/>
    <property type="match status" value="1"/>
</dbReference>
<dbReference type="SUPFAM" id="SSF52833">
    <property type="entry name" value="Thioredoxin-like"/>
    <property type="match status" value="1"/>
</dbReference>
<keyword evidence="5" id="KW-1185">Reference proteome</keyword>
<reference evidence="4 5" key="1">
    <citation type="submission" date="2019-03" db="EMBL/GenBank/DDBJ databases">
        <title>Genomic Encyclopedia of Type Strains, Phase IV (KMG-IV): sequencing the most valuable type-strain genomes for metagenomic binning, comparative biology and taxonomic classification.</title>
        <authorList>
            <person name="Goeker M."/>
        </authorList>
    </citation>
    <scope>NUCLEOTIDE SEQUENCE [LARGE SCALE GENOMIC DNA]</scope>
    <source>
        <strain evidence="4 5">DSM 103792</strain>
    </source>
</reference>